<name>A0A517MSU3_9BACT</name>
<feature type="compositionally biased region" description="Low complexity" evidence="1">
    <location>
        <begin position="129"/>
        <end position="138"/>
    </location>
</feature>
<accession>A0A517MSU3</accession>
<evidence type="ECO:0000313" key="2">
    <source>
        <dbReference type="EMBL" id="QDS97867.1"/>
    </source>
</evidence>
<keyword evidence="3" id="KW-1185">Reference proteome</keyword>
<feature type="region of interest" description="Disordered" evidence="1">
    <location>
        <begin position="1"/>
        <end position="49"/>
    </location>
</feature>
<feature type="compositionally biased region" description="Polar residues" evidence="1">
    <location>
        <begin position="35"/>
        <end position="49"/>
    </location>
</feature>
<evidence type="ECO:0000256" key="1">
    <source>
        <dbReference type="SAM" id="MobiDB-lite"/>
    </source>
</evidence>
<sequence length="208" mass="21412">MTITSSSTSYTSQSSSAQSRPQGPPPQQGKQQLSNALQSISVDESTTTDVLSQIDEAISALESESSSGSASRESVQSAIDNVLEANGIDTAEVGKAIQASGTGRSGGPSGAGRPNGPPPPPKEEEESSTLESALLSAGVDESSTDELVSQILESLQELNSDESSDATSDDFQSLLSSILEENGASPQAFEQVLASRFDAVGLFVDRLA</sequence>
<organism evidence="2 3">
    <name type="scientific">Adhaeretor mobilis</name>
    <dbReference type="NCBI Taxonomy" id="1930276"/>
    <lineage>
        <taxon>Bacteria</taxon>
        <taxon>Pseudomonadati</taxon>
        <taxon>Planctomycetota</taxon>
        <taxon>Planctomycetia</taxon>
        <taxon>Pirellulales</taxon>
        <taxon>Lacipirellulaceae</taxon>
        <taxon>Adhaeretor</taxon>
    </lineage>
</organism>
<dbReference type="Proteomes" id="UP000319852">
    <property type="component" value="Chromosome"/>
</dbReference>
<dbReference type="KEGG" id="amob:HG15A2_11350"/>
<gene>
    <name evidence="2" type="ORF">HG15A2_11350</name>
</gene>
<dbReference type="OrthoDB" id="276426at2"/>
<protein>
    <submittedName>
        <fullName evidence="2">Uncharacterized protein</fullName>
    </submittedName>
</protein>
<proteinExistence type="predicted"/>
<evidence type="ECO:0000313" key="3">
    <source>
        <dbReference type="Proteomes" id="UP000319852"/>
    </source>
</evidence>
<dbReference type="RefSeq" id="WP_145058587.1">
    <property type="nucleotide sequence ID" value="NZ_CP036263.1"/>
</dbReference>
<feature type="compositionally biased region" description="Low complexity" evidence="1">
    <location>
        <begin position="1"/>
        <end position="21"/>
    </location>
</feature>
<feature type="region of interest" description="Disordered" evidence="1">
    <location>
        <begin position="85"/>
        <end position="147"/>
    </location>
</feature>
<reference evidence="2 3" key="1">
    <citation type="submission" date="2019-02" db="EMBL/GenBank/DDBJ databases">
        <title>Deep-cultivation of Planctomycetes and their phenomic and genomic characterization uncovers novel biology.</title>
        <authorList>
            <person name="Wiegand S."/>
            <person name="Jogler M."/>
            <person name="Boedeker C."/>
            <person name="Pinto D."/>
            <person name="Vollmers J."/>
            <person name="Rivas-Marin E."/>
            <person name="Kohn T."/>
            <person name="Peeters S.H."/>
            <person name="Heuer A."/>
            <person name="Rast P."/>
            <person name="Oberbeckmann S."/>
            <person name="Bunk B."/>
            <person name="Jeske O."/>
            <person name="Meyerdierks A."/>
            <person name="Storesund J.E."/>
            <person name="Kallscheuer N."/>
            <person name="Luecker S."/>
            <person name="Lage O.M."/>
            <person name="Pohl T."/>
            <person name="Merkel B.J."/>
            <person name="Hornburger P."/>
            <person name="Mueller R.-W."/>
            <person name="Bruemmer F."/>
            <person name="Labrenz M."/>
            <person name="Spormann A.M."/>
            <person name="Op den Camp H."/>
            <person name="Overmann J."/>
            <person name="Amann R."/>
            <person name="Jetten M.S.M."/>
            <person name="Mascher T."/>
            <person name="Medema M.H."/>
            <person name="Devos D.P."/>
            <person name="Kaster A.-K."/>
            <person name="Ovreas L."/>
            <person name="Rohde M."/>
            <person name="Galperin M.Y."/>
            <person name="Jogler C."/>
        </authorList>
    </citation>
    <scope>NUCLEOTIDE SEQUENCE [LARGE SCALE GENOMIC DNA]</scope>
    <source>
        <strain evidence="2 3">HG15A2</strain>
    </source>
</reference>
<dbReference type="EMBL" id="CP036263">
    <property type="protein sequence ID" value="QDS97867.1"/>
    <property type="molecule type" value="Genomic_DNA"/>
</dbReference>
<dbReference type="AlphaFoldDB" id="A0A517MSU3"/>